<dbReference type="Proteomes" id="UP000002195">
    <property type="component" value="Unassembled WGS sequence"/>
</dbReference>
<name>Q54DT9_DICDI</name>
<dbReference type="VEuPathDB" id="AmoebaDB:DDB_G0292038"/>
<keyword evidence="2" id="KW-1185">Reference proteome</keyword>
<evidence type="ECO:0000313" key="1">
    <source>
        <dbReference type="EMBL" id="EAL61375.1"/>
    </source>
</evidence>
<dbReference type="InterPro" id="IPR016181">
    <property type="entry name" value="Acyl_CoA_acyltransferase"/>
</dbReference>
<evidence type="ECO:0000313" key="2">
    <source>
        <dbReference type="Proteomes" id="UP000002195"/>
    </source>
</evidence>
<dbReference type="RefSeq" id="XP_629783.1">
    <property type="nucleotide sequence ID" value="XM_629781.1"/>
</dbReference>
<dbReference type="HOGENOM" id="CLU_1032204_0_0_1"/>
<evidence type="ECO:0008006" key="3">
    <source>
        <dbReference type="Google" id="ProtNLM"/>
    </source>
</evidence>
<organism evidence="1 2">
    <name type="scientific">Dictyostelium discoideum</name>
    <name type="common">Social amoeba</name>
    <dbReference type="NCBI Taxonomy" id="44689"/>
    <lineage>
        <taxon>Eukaryota</taxon>
        <taxon>Amoebozoa</taxon>
        <taxon>Evosea</taxon>
        <taxon>Eumycetozoa</taxon>
        <taxon>Dictyostelia</taxon>
        <taxon>Dictyosteliales</taxon>
        <taxon>Dictyosteliaceae</taxon>
        <taxon>Dictyostelium</taxon>
    </lineage>
</organism>
<dbReference type="InParanoid" id="Q54DT9"/>
<proteinExistence type="predicted"/>
<dbReference type="Gene3D" id="3.40.630.30">
    <property type="match status" value="1"/>
</dbReference>
<dbReference type="GeneID" id="8628460"/>
<reference evidence="1 2" key="1">
    <citation type="journal article" date="2005" name="Nature">
        <title>The genome of the social amoeba Dictyostelium discoideum.</title>
        <authorList>
            <consortium name="The Dictyostelium discoideum Sequencing Consortium"/>
            <person name="Eichinger L."/>
            <person name="Pachebat J.A."/>
            <person name="Glockner G."/>
            <person name="Rajandream M.A."/>
            <person name="Sucgang R."/>
            <person name="Berriman M."/>
            <person name="Song J."/>
            <person name="Olsen R."/>
            <person name="Szafranski K."/>
            <person name="Xu Q."/>
            <person name="Tunggal B."/>
            <person name="Kummerfeld S."/>
            <person name="Madera M."/>
            <person name="Konfortov B.A."/>
            <person name="Rivero F."/>
            <person name="Bankier A.T."/>
            <person name="Lehmann R."/>
            <person name="Hamlin N."/>
            <person name="Davies R."/>
            <person name="Gaudet P."/>
            <person name="Fey P."/>
            <person name="Pilcher K."/>
            <person name="Chen G."/>
            <person name="Saunders D."/>
            <person name="Sodergren E."/>
            <person name="Davis P."/>
            <person name="Kerhornou A."/>
            <person name="Nie X."/>
            <person name="Hall N."/>
            <person name="Anjard C."/>
            <person name="Hemphill L."/>
            <person name="Bason N."/>
            <person name="Farbrother P."/>
            <person name="Desany B."/>
            <person name="Just E."/>
            <person name="Morio T."/>
            <person name="Rost R."/>
            <person name="Churcher C."/>
            <person name="Cooper J."/>
            <person name="Haydock S."/>
            <person name="van Driessche N."/>
            <person name="Cronin A."/>
            <person name="Goodhead I."/>
            <person name="Muzny D."/>
            <person name="Mourier T."/>
            <person name="Pain A."/>
            <person name="Lu M."/>
            <person name="Harper D."/>
            <person name="Lindsay R."/>
            <person name="Hauser H."/>
            <person name="James K."/>
            <person name="Quiles M."/>
            <person name="Madan Babu M."/>
            <person name="Saito T."/>
            <person name="Buchrieser C."/>
            <person name="Wardroper A."/>
            <person name="Felder M."/>
            <person name="Thangavelu M."/>
            <person name="Johnson D."/>
            <person name="Knights A."/>
            <person name="Loulseged H."/>
            <person name="Mungall K."/>
            <person name="Oliver K."/>
            <person name="Price C."/>
            <person name="Quail M.A."/>
            <person name="Urushihara H."/>
            <person name="Hernandez J."/>
            <person name="Rabbinowitsch E."/>
            <person name="Steffen D."/>
            <person name="Sanders M."/>
            <person name="Ma J."/>
            <person name="Kohara Y."/>
            <person name="Sharp S."/>
            <person name="Simmonds M."/>
            <person name="Spiegler S."/>
            <person name="Tivey A."/>
            <person name="Sugano S."/>
            <person name="White B."/>
            <person name="Walker D."/>
            <person name="Woodward J."/>
            <person name="Winckler T."/>
            <person name="Tanaka Y."/>
            <person name="Shaulsky G."/>
            <person name="Schleicher M."/>
            <person name="Weinstock G."/>
            <person name="Rosenthal A."/>
            <person name="Cox E.C."/>
            <person name="Chisholm R.L."/>
            <person name="Gibbs R."/>
            <person name="Loomis W.F."/>
            <person name="Platzer M."/>
            <person name="Kay R.R."/>
            <person name="Williams J."/>
            <person name="Dear P.H."/>
            <person name="Noegel A.A."/>
            <person name="Barrell B."/>
            <person name="Kuspa A."/>
        </authorList>
    </citation>
    <scope>NUCLEOTIDE SEQUENCE [LARGE SCALE GENOMIC DNA]</scope>
    <source>
        <strain evidence="1 2">AX4</strain>
    </source>
</reference>
<dbReference type="OMA" id="HFFSHPW"/>
<dbReference type="PaxDb" id="44689-DDB0184178"/>
<comment type="caution">
    <text evidence="1">The sequence shown here is derived from an EMBL/GenBank/DDBJ whole genome shotgun (WGS) entry which is preliminary data.</text>
</comment>
<sequence length="270" mass="31081">MSDIISIEKINENEISVLIRPMHINDINTIYSIQKEIFPADDLFESYEAFENKFLVYPQGCFCVELILEGEIIDQENINKYEPSSDLEINKKKLLGHFFSHPWTKGEFPPLNNAKAINDGVDKIIDRSIGELVTGVNKENVMLYLNEIAVRPMARGFNLARLLSNRVLHHLSKQSPSFDHIGLVSVQGSFTVWASIGFDIDHNLPQKKKDYLCKNYGEKSCYMKMDYSKKIKNLKNNQLYICPNLISNNVNSGIYYYGKLFKEVKRVSKL</sequence>
<dbReference type="EMBL" id="AAFI02000187">
    <property type="protein sequence ID" value="EAL61375.1"/>
    <property type="molecule type" value="Genomic_DNA"/>
</dbReference>
<dbReference type="AlphaFoldDB" id="Q54DT9"/>
<dbReference type="eggNOG" id="ENOG502RE9M">
    <property type="taxonomic scope" value="Eukaryota"/>
</dbReference>
<dbReference type="dictyBase" id="DDB_G0292038"/>
<dbReference type="SUPFAM" id="SSF55729">
    <property type="entry name" value="Acyl-CoA N-acyltransferases (Nat)"/>
    <property type="match status" value="1"/>
</dbReference>
<dbReference type="KEGG" id="ddi:DDB_G0292038"/>
<gene>
    <name evidence="1" type="ORF">DDB_G0292038</name>
</gene>
<protein>
    <recommendedName>
        <fullName evidence="3">N-acetyltransferase domain-containing protein</fullName>
    </recommendedName>
</protein>
<accession>Q54DT9</accession>